<feature type="compositionally biased region" description="Basic and acidic residues" evidence="1">
    <location>
        <begin position="53"/>
        <end position="112"/>
    </location>
</feature>
<dbReference type="Proteomes" id="UP001152484">
    <property type="component" value="Unassembled WGS sequence"/>
</dbReference>
<dbReference type="EMBL" id="CAMAPE010000019">
    <property type="protein sequence ID" value="CAH9087088.1"/>
    <property type="molecule type" value="Genomic_DNA"/>
</dbReference>
<evidence type="ECO:0000256" key="1">
    <source>
        <dbReference type="SAM" id="MobiDB-lite"/>
    </source>
</evidence>
<keyword evidence="3" id="KW-1185">Reference proteome</keyword>
<feature type="region of interest" description="Disordered" evidence="1">
    <location>
        <begin position="23"/>
        <end position="125"/>
    </location>
</feature>
<evidence type="ECO:0000313" key="3">
    <source>
        <dbReference type="Proteomes" id="UP001152484"/>
    </source>
</evidence>
<comment type="caution">
    <text evidence="2">The sequence shown here is derived from an EMBL/GenBank/DDBJ whole genome shotgun (WGS) entry which is preliminary data.</text>
</comment>
<sequence length="155" mass="18248">MCRSSPVISSILPLIVHNQSLPSTAVRRPSPMSSSIASCWPQHLHLPPPAAHSKKDNRDSGRMEERKKERKVEKKEIGGEKKVLEEERNKEKQSLQFQRLEKEVRGKNEREKQRRRKRKRKKSKLLPHWHPHQLLPAIYISNWLNGTIECFLILR</sequence>
<gene>
    <name evidence="2" type="ORF">CEURO_LOCUS9906</name>
</gene>
<accession>A0A9P0Z4V4</accession>
<dbReference type="AlphaFoldDB" id="A0A9P0Z4V4"/>
<proteinExistence type="predicted"/>
<feature type="compositionally biased region" description="Basic residues" evidence="1">
    <location>
        <begin position="113"/>
        <end position="125"/>
    </location>
</feature>
<protein>
    <submittedName>
        <fullName evidence="2">Uncharacterized protein</fullName>
    </submittedName>
</protein>
<reference evidence="2" key="1">
    <citation type="submission" date="2022-07" db="EMBL/GenBank/DDBJ databases">
        <authorList>
            <person name="Macas J."/>
            <person name="Novak P."/>
            <person name="Neumann P."/>
        </authorList>
    </citation>
    <scope>NUCLEOTIDE SEQUENCE</scope>
</reference>
<organism evidence="2 3">
    <name type="scientific">Cuscuta europaea</name>
    <name type="common">European dodder</name>
    <dbReference type="NCBI Taxonomy" id="41803"/>
    <lineage>
        <taxon>Eukaryota</taxon>
        <taxon>Viridiplantae</taxon>
        <taxon>Streptophyta</taxon>
        <taxon>Embryophyta</taxon>
        <taxon>Tracheophyta</taxon>
        <taxon>Spermatophyta</taxon>
        <taxon>Magnoliopsida</taxon>
        <taxon>eudicotyledons</taxon>
        <taxon>Gunneridae</taxon>
        <taxon>Pentapetalae</taxon>
        <taxon>asterids</taxon>
        <taxon>lamiids</taxon>
        <taxon>Solanales</taxon>
        <taxon>Convolvulaceae</taxon>
        <taxon>Cuscuteae</taxon>
        <taxon>Cuscuta</taxon>
        <taxon>Cuscuta subgen. Cuscuta</taxon>
    </lineage>
</organism>
<evidence type="ECO:0000313" key="2">
    <source>
        <dbReference type="EMBL" id="CAH9087088.1"/>
    </source>
</evidence>
<name>A0A9P0Z4V4_CUSEU</name>